<sequence length="607" mass="67095">MSNGAPPSSREAPKARARRRGWRRVLRWTLGAFVLFEVLINVLLNVGFVSGLLKRETERTRIEWSSGWWLWPGPVHLRDFSVLQRDAATLWQVKAESVRARVSLVQFLSRRVSAHEVVAQGVRAWARPAPPLEQPVTHPPSEHPWQIILDNVELEDVRELAWEPVRYLGTGNGRGSLHVIAGQRLTVDLEALRLGDGLLEMEERRMGRVKELTAAVNLDILQRPRGDEPRHKRFDGTFGAKLDVDDLGWVGALLSRGKEHPLHLSQGAGHVDAEVHVRDGHFAEGSRVDASGAALELKLGPARVRAPWSVKGAMTGTEGQLQLRFAPVHLEGEHGRVMEVPEVQLTLHSTAAEPSDKPRVGYSLHVAKSRPVDLKMLNAWIGKTFHVESGHATLEGTDTSPSKQDSRVSLHAETNLVEGKWSGIRVLGKTRADVDAQRVRVHGKVLALDGTRLDIDHVSADTKYQQIRAWSGSFHLTRARLSLEPVELEADFTATFANSAPFVAMLTTEKKLPRFLSPMLEAKDWHITGHARMGDAGLQLRGLHAKAEGLELEGRLDTARGSTHALLLAKTGGLTGAVEIAPGKSQVQLKGAQRWYEQRLAQPPGQD</sequence>
<dbReference type="RefSeq" id="WP_015352051.1">
    <property type="nucleotide sequence ID" value="NC_020126.1"/>
</dbReference>
<reference evidence="2 3" key="1">
    <citation type="journal article" date="2013" name="Genome Announc.">
        <title>Complete genome sequence of Myxococcus stipitatus strain DSM 14675, a fruiting myxobacterium.</title>
        <authorList>
            <person name="Huntley S."/>
            <person name="Kneip S."/>
            <person name="Treuner-Lange A."/>
            <person name="Sogaard-Andersen L."/>
        </authorList>
    </citation>
    <scope>NUCLEOTIDE SEQUENCE [LARGE SCALE GENOMIC DNA]</scope>
    <source>
        <strain evidence="3">DSM 14675 / JCM 12634 / Mx s8</strain>
    </source>
</reference>
<gene>
    <name evidence="2" type="ordered locus">MYSTI_06524</name>
</gene>
<keyword evidence="1" id="KW-1133">Transmembrane helix</keyword>
<proteinExistence type="predicted"/>
<dbReference type="AlphaFoldDB" id="L7UJV3"/>
<dbReference type="eggNOG" id="COG2911">
    <property type="taxonomic scope" value="Bacteria"/>
</dbReference>
<dbReference type="Proteomes" id="UP000011131">
    <property type="component" value="Chromosome"/>
</dbReference>
<evidence type="ECO:0008006" key="4">
    <source>
        <dbReference type="Google" id="ProtNLM"/>
    </source>
</evidence>
<feature type="transmembrane region" description="Helical" evidence="1">
    <location>
        <begin position="28"/>
        <end position="53"/>
    </location>
</feature>
<dbReference type="STRING" id="1278073.MYSTI_06524"/>
<dbReference type="KEGG" id="msd:MYSTI_06524"/>
<dbReference type="EMBL" id="CP004025">
    <property type="protein sequence ID" value="AGC47797.1"/>
    <property type="molecule type" value="Genomic_DNA"/>
</dbReference>
<evidence type="ECO:0000256" key="1">
    <source>
        <dbReference type="SAM" id="Phobius"/>
    </source>
</evidence>
<name>L7UJV3_MYXSD</name>
<dbReference type="HOGENOM" id="CLU_449651_0_0_7"/>
<dbReference type="PATRIC" id="fig|1278073.3.peg.6624"/>
<evidence type="ECO:0000313" key="2">
    <source>
        <dbReference type="EMBL" id="AGC47797.1"/>
    </source>
</evidence>
<keyword evidence="1" id="KW-0812">Transmembrane</keyword>
<protein>
    <recommendedName>
        <fullName evidence="4">AsmA-like C-terminal domain-containing protein</fullName>
    </recommendedName>
</protein>
<accession>L7UJV3</accession>
<evidence type="ECO:0000313" key="3">
    <source>
        <dbReference type="Proteomes" id="UP000011131"/>
    </source>
</evidence>
<keyword evidence="1" id="KW-0472">Membrane</keyword>
<organism evidence="2 3">
    <name type="scientific">Myxococcus stipitatus (strain DSM 14675 / JCM 12634 / Mx s8)</name>
    <dbReference type="NCBI Taxonomy" id="1278073"/>
    <lineage>
        <taxon>Bacteria</taxon>
        <taxon>Pseudomonadati</taxon>
        <taxon>Myxococcota</taxon>
        <taxon>Myxococcia</taxon>
        <taxon>Myxococcales</taxon>
        <taxon>Cystobacterineae</taxon>
        <taxon>Myxococcaceae</taxon>
        <taxon>Myxococcus</taxon>
    </lineage>
</organism>
<keyword evidence="3" id="KW-1185">Reference proteome</keyword>
<dbReference type="OrthoDB" id="5379116at2"/>